<dbReference type="RefSeq" id="WP_133037510.1">
    <property type="nucleotide sequence ID" value="NZ_SLWF01000001.1"/>
</dbReference>
<evidence type="ECO:0000313" key="10">
    <source>
        <dbReference type="EMBL" id="TCN90785.1"/>
    </source>
</evidence>
<evidence type="ECO:0000256" key="9">
    <source>
        <dbReference type="NCBIfam" id="TIGR00152"/>
    </source>
</evidence>
<comment type="caution">
    <text evidence="10">The sequence shown here is derived from an EMBL/GenBank/DDBJ whole genome shotgun (WGS) entry which is preliminary data.</text>
</comment>
<evidence type="ECO:0000256" key="4">
    <source>
        <dbReference type="ARBA" id="ARBA00022741"/>
    </source>
</evidence>
<evidence type="ECO:0000256" key="1">
    <source>
        <dbReference type="ARBA" id="ARBA00009018"/>
    </source>
</evidence>
<dbReference type="GO" id="GO:0005737">
    <property type="term" value="C:cytoplasm"/>
    <property type="evidence" value="ECO:0007669"/>
    <property type="project" value="UniProtKB-SubCell"/>
</dbReference>
<dbReference type="PANTHER" id="PTHR10695">
    <property type="entry name" value="DEPHOSPHO-COA KINASE-RELATED"/>
    <property type="match status" value="1"/>
</dbReference>
<dbReference type="GO" id="GO:0015937">
    <property type="term" value="P:coenzyme A biosynthetic process"/>
    <property type="evidence" value="ECO:0007669"/>
    <property type="project" value="UniProtKB-UniRule"/>
</dbReference>
<keyword evidence="11" id="KW-1185">Reference proteome</keyword>
<dbReference type="NCBIfam" id="TIGR00152">
    <property type="entry name" value="dephospho-CoA kinase"/>
    <property type="match status" value="1"/>
</dbReference>
<keyword evidence="2 8" id="KW-0963">Cytoplasm</keyword>
<dbReference type="FunFam" id="3.40.50.300:FF:000518">
    <property type="entry name" value="Dephospho-CoA kinase"/>
    <property type="match status" value="1"/>
</dbReference>
<keyword evidence="4 8" id="KW-0547">Nucleotide-binding</keyword>
<dbReference type="Proteomes" id="UP000294832">
    <property type="component" value="Unassembled WGS sequence"/>
</dbReference>
<comment type="subcellular location">
    <subcellularLocation>
        <location evidence="8">Cytoplasm</location>
    </subcellularLocation>
</comment>
<dbReference type="Pfam" id="PF01121">
    <property type="entry name" value="CoaE"/>
    <property type="match status" value="1"/>
</dbReference>
<dbReference type="GO" id="GO:0004140">
    <property type="term" value="F:dephospho-CoA kinase activity"/>
    <property type="evidence" value="ECO:0007669"/>
    <property type="project" value="UniProtKB-UniRule"/>
</dbReference>
<dbReference type="GO" id="GO:0005524">
    <property type="term" value="F:ATP binding"/>
    <property type="evidence" value="ECO:0007669"/>
    <property type="project" value="UniProtKB-UniRule"/>
</dbReference>
<reference evidence="10 11" key="1">
    <citation type="submission" date="2019-03" db="EMBL/GenBank/DDBJ databases">
        <title>Freshwater and sediment microbial communities from various areas in North America, analyzing microbe dynamics in response to fracking.</title>
        <authorList>
            <person name="Lamendella R."/>
        </authorList>
    </citation>
    <scope>NUCLEOTIDE SEQUENCE [LARGE SCALE GENOMIC DNA]</scope>
    <source>
        <strain evidence="10 11">74A</strain>
    </source>
</reference>
<dbReference type="CDD" id="cd02022">
    <property type="entry name" value="DPCK"/>
    <property type="match status" value="1"/>
</dbReference>
<evidence type="ECO:0000256" key="8">
    <source>
        <dbReference type="HAMAP-Rule" id="MF_00376"/>
    </source>
</evidence>
<evidence type="ECO:0000256" key="7">
    <source>
        <dbReference type="ARBA" id="ARBA00022993"/>
    </source>
</evidence>
<dbReference type="EMBL" id="SLWF01000001">
    <property type="protein sequence ID" value="TCN90785.1"/>
    <property type="molecule type" value="Genomic_DNA"/>
</dbReference>
<accession>A0A4R2FIP9</accession>
<comment type="similarity">
    <text evidence="1 8">Belongs to the CoaE family.</text>
</comment>
<feature type="binding site" evidence="8">
    <location>
        <begin position="13"/>
        <end position="18"/>
    </location>
    <ligand>
        <name>ATP</name>
        <dbReference type="ChEBI" id="CHEBI:30616"/>
    </ligand>
</feature>
<evidence type="ECO:0000256" key="6">
    <source>
        <dbReference type="ARBA" id="ARBA00022840"/>
    </source>
</evidence>
<keyword evidence="6 8" id="KW-0067">ATP-binding</keyword>
<comment type="catalytic activity">
    <reaction evidence="8">
        <text>3'-dephospho-CoA + ATP = ADP + CoA + H(+)</text>
        <dbReference type="Rhea" id="RHEA:18245"/>
        <dbReference type="ChEBI" id="CHEBI:15378"/>
        <dbReference type="ChEBI" id="CHEBI:30616"/>
        <dbReference type="ChEBI" id="CHEBI:57287"/>
        <dbReference type="ChEBI" id="CHEBI:57328"/>
        <dbReference type="ChEBI" id="CHEBI:456216"/>
        <dbReference type="EC" id="2.7.1.24"/>
    </reaction>
</comment>
<comment type="pathway">
    <text evidence="8">Cofactor biosynthesis; coenzyme A biosynthesis; CoA from (R)-pantothenate: step 5/5.</text>
</comment>
<sequence length="202" mass="22286">MSDYIVGLTGGIGSGKTTVANLFAELGVTIIDADIIAREVVAPGSAGLQQIVEHFGTEMLNADGTLNRAKLRETVFAAAEERRWLNQLLHPMIRQRMLAQAQAATSPYAIMVVPLLFENGLECLVNHTLVIDIGKDTQIWRTIDRDHVSKTQVINIIDSQISREQRLAKADDVINNEGDVESLKSQILALHNNYLKQSEKAQ</sequence>
<comment type="function">
    <text evidence="8">Catalyzes the phosphorylation of the 3'-hydroxyl group of dephosphocoenzyme A to form coenzyme A.</text>
</comment>
<organism evidence="10 11">
    <name type="scientific">Shewanella fodinae</name>
    <dbReference type="NCBI Taxonomy" id="552357"/>
    <lineage>
        <taxon>Bacteria</taxon>
        <taxon>Pseudomonadati</taxon>
        <taxon>Pseudomonadota</taxon>
        <taxon>Gammaproteobacteria</taxon>
        <taxon>Alteromonadales</taxon>
        <taxon>Shewanellaceae</taxon>
        <taxon>Shewanella</taxon>
    </lineage>
</organism>
<evidence type="ECO:0000256" key="5">
    <source>
        <dbReference type="ARBA" id="ARBA00022777"/>
    </source>
</evidence>
<evidence type="ECO:0000256" key="2">
    <source>
        <dbReference type="ARBA" id="ARBA00022490"/>
    </source>
</evidence>
<dbReference type="EC" id="2.7.1.24" evidence="8 9"/>
<dbReference type="AlphaFoldDB" id="A0A4R2FIP9"/>
<dbReference type="InterPro" id="IPR027417">
    <property type="entry name" value="P-loop_NTPase"/>
</dbReference>
<evidence type="ECO:0000256" key="3">
    <source>
        <dbReference type="ARBA" id="ARBA00022679"/>
    </source>
</evidence>
<dbReference type="OrthoDB" id="9812943at2"/>
<name>A0A4R2FIP9_9GAMM</name>
<dbReference type="PROSITE" id="PS51219">
    <property type="entry name" value="DPCK"/>
    <property type="match status" value="1"/>
</dbReference>
<evidence type="ECO:0000313" key="11">
    <source>
        <dbReference type="Proteomes" id="UP000294832"/>
    </source>
</evidence>
<dbReference type="InterPro" id="IPR001977">
    <property type="entry name" value="Depp_CoAkinase"/>
</dbReference>
<dbReference type="SUPFAM" id="SSF52540">
    <property type="entry name" value="P-loop containing nucleoside triphosphate hydrolases"/>
    <property type="match status" value="1"/>
</dbReference>
<gene>
    <name evidence="8" type="primary">coaE</name>
    <name evidence="10" type="ORF">EDC91_101261</name>
</gene>
<dbReference type="UniPathway" id="UPA00241">
    <property type="reaction ID" value="UER00356"/>
</dbReference>
<keyword evidence="5 8" id="KW-0418">Kinase</keyword>
<protein>
    <recommendedName>
        <fullName evidence="8 9">Dephospho-CoA kinase</fullName>
        <ecNumber evidence="8 9">2.7.1.24</ecNumber>
    </recommendedName>
    <alternativeName>
        <fullName evidence="8">Dephosphocoenzyme A kinase</fullName>
    </alternativeName>
</protein>
<dbReference type="HAMAP" id="MF_00376">
    <property type="entry name" value="Dephospho_CoA_kinase"/>
    <property type="match status" value="1"/>
</dbReference>
<keyword evidence="3 8" id="KW-0808">Transferase</keyword>
<dbReference type="PANTHER" id="PTHR10695:SF46">
    <property type="entry name" value="BIFUNCTIONAL COENZYME A SYNTHASE-RELATED"/>
    <property type="match status" value="1"/>
</dbReference>
<keyword evidence="7 8" id="KW-0173">Coenzyme A biosynthesis</keyword>
<proteinExistence type="inferred from homology"/>
<dbReference type="Gene3D" id="3.40.50.300">
    <property type="entry name" value="P-loop containing nucleotide triphosphate hydrolases"/>
    <property type="match status" value="1"/>
</dbReference>